<evidence type="ECO:0000313" key="1">
    <source>
        <dbReference type="EMBL" id="VDN63520.1"/>
    </source>
</evidence>
<name>A0A653B4C4_ECTOL</name>
<organism evidence="1">
    <name type="scientific">Ectopseudomonas oleovorans</name>
    <name type="common">Pseudomonas oleovorans</name>
    <dbReference type="NCBI Taxonomy" id="301"/>
    <lineage>
        <taxon>Bacteria</taxon>
        <taxon>Pseudomonadati</taxon>
        <taxon>Pseudomonadota</taxon>
        <taxon>Gammaproteobacteria</taxon>
        <taxon>Pseudomonadales</taxon>
        <taxon>Pseudomonadaceae</taxon>
        <taxon>Ectopseudomonas</taxon>
    </lineage>
</organism>
<dbReference type="AlphaFoldDB" id="A0A653B4C4"/>
<dbReference type="EMBL" id="LR130779">
    <property type="protein sequence ID" value="VDN63520.1"/>
    <property type="molecule type" value="Genomic_DNA"/>
</dbReference>
<dbReference type="InterPro" id="IPR021125">
    <property type="entry name" value="DUF2127"/>
</dbReference>
<dbReference type="Pfam" id="PF09900">
    <property type="entry name" value="DUF2127"/>
    <property type="match status" value="1"/>
</dbReference>
<reference evidence="1" key="1">
    <citation type="submission" date="2018-11" db="EMBL/GenBank/DDBJ databases">
        <authorList>
            <consortium name="Genoscope - CEA"/>
            <person name="William W."/>
        </authorList>
    </citation>
    <scope>NUCLEOTIDE SEQUENCE [LARGE SCALE GENOMIC DNA]</scope>
    <source>
        <strain evidence="1">T9AD</strain>
    </source>
</reference>
<dbReference type="OrthoDB" id="121772at2"/>
<sequence length="156" mass="16871">MAHTRPGLRLIAAMEACKGLISLVVALGLHELAGRNLQQVAEALVSHAHLNPASHLPGIFLHAVKSLPDIDLSLLAIGALAYAVIRLIEAYGLWKGLLWTEWFALASGAIYLPFEVYEMLTRSSALSAAVFVLNLLVVGYMARVLLVQRGQASHPR</sequence>
<accession>A0A653B4C4</accession>
<proteinExistence type="predicted"/>
<protein>
    <submittedName>
        <fullName evidence="1">Membrane protein</fullName>
    </submittedName>
</protein>
<gene>
    <name evidence="1" type="ORF">POT9AD_2545</name>
</gene>